<name>A0ABW1TH64_9LACO</name>
<dbReference type="RefSeq" id="WP_125686205.1">
    <property type="nucleotide sequence ID" value="NZ_JBHSSI010000048.1"/>
</dbReference>
<accession>A0ABW1TH64</accession>
<evidence type="ECO:0000313" key="3">
    <source>
        <dbReference type="Proteomes" id="UP001596283"/>
    </source>
</evidence>
<reference evidence="3" key="1">
    <citation type="journal article" date="2019" name="Int. J. Syst. Evol. Microbiol.">
        <title>The Global Catalogue of Microorganisms (GCM) 10K type strain sequencing project: providing services to taxonomists for standard genome sequencing and annotation.</title>
        <authorList>
            <consortium name="The Broad Institute Genomics Platform"/>
            <consortium name="The Broad Institute Genome Sequencing Center for Infectious Disease"/>
            <person name="Wu L."/>
            <person name="Ma J."/>
        </authorList>
    </citation>
    <scope>NUCLEOTIDE SEQUENCE [LARGE SCALE GENOMIC DNA]</scope>
    <source>
        <strain evidence="3">CCM 8908</strain>
    </source>
</reference>
<evidence type="ECO:0000259" key="1">
    <source>
        <dbReference type="Pfam" id="PF12760"/>
    </source>
</evidence>
<dbReference type="Proteomes" id="UP001596283">
    <property type="component" value="Unassembled WGS sequence"/>
</dbReference>
<comment type="caution">
    <text evidence="2">The sequence shown here is derived from an EMBL/GenBank/DDBJ whole genome shotgun (WGS) entry which is preliminary data.</text>
</comment>
<proteinExistence type="predicted"/>
<dbReference type="EMBL" id="JBHSSI010000048">
    <property type="protein sequence ID" value="MFC6260984.1"/>
    <property type="molecule type" value="Genomic_DNA"/>
</dbReference>
<feature type="domain" description="Transposase zinc-ribbon" evidence="1">
    <location>
        <begin position="13"/>
        <end position="40"/>
    </location>
</feature>
<dbReference type="Pfam" id="PF12760">
    <property type="entry name" value="Zn_ribbon_IS1595"/>
    <property type="match status" value="1"/>
</dbReference>
<protein>
    <submittedName>
        <fullName evidence="2">Transposase</fullName>
    </submittedName>
</protein>
<gene>
    <name evidence="2" type="ORF">ACFP1C_08540</name>
</gene>
<organism evidence="2 3">
    <name type="scientific">Levilactobacillus fujinensis</name>
    <dbReference type="NCBI Taxonomy" id="2486024"/>
    <lineage>
        <taxon>Bacteria</taxon>
        <taxon>Bacillati</taxon>
        <taxon>Bacillota</taxon>
        <taxon>Bacilli</taxon>
        <taxon>Lactobacillales</taxon>
        <taxon>Lactobacillaceae</taxon>
        <taxon>Levilactobacillus</taxon>
    </lineage>
</organism>
<evidence type="ECO:0000313" key="2">
    <source>
        <dbReference type="EMBL" id="MFC6260984.1"/>
    </source>
</evidence>
<dbReference type="InterPro" id="IPR024442">
    <property type="entry name" value="Transposase_Zn_ribbon"/>
</dbReference>
<sequence length="44" mass="4810">MKNTNLGLTDSKLHCPECGDVTFTKVTGKTAFECTNCGHQVDKH</sequence>
<keyword evidence="3" id="KW-1185">Reference proteome</keyword>